<evidence type="ECO:0000256" key="3">
    <source>
        <dbReference type="PROSITE-ProRule" id="PRU00357"/>
    </source>
</evidence>
<name>A0A7N0TCJ2_KALFE</name>
<evidence type="ECO:0000256" key="1">
    <source>
        <dbReference type="ARBA" id="ARBA00004123"/>
    </source>
</evidence>
<evidence type="ECO:0000313" key="6">
    <source>
        <dbReference type="Proteomes" id="UP000594263"/>
    </source>
</evidence>
<dbReference type="EnsemblPlants" id="Kaladp0032s0319.1.v1.1">
    <property type="protein sequence ID" value="Kaladp0032s0319.1.v1.1"/>
    <property type="gene ID" value="Kaladp0032s0319.v1.1"/>
</dbReference>
<proteinExistence type="predicted"/>
<comment type="subcellular location">
    <subcellularLocation>
        <location evidence="1 3">Nucleus</location>
    </subcellularLocation>
</comment>
<keyword evidence="6" id="KW-1185">Reference proteome</keyword>
<dbReference type="InterPro" id="IPR045281">
    <property type="entry name" value="CONSTANS-like"/>
</dbReference>
<dbReference type="PROSITE" id="PS51017">
    <property type="entry name" value="CCT"/>
    <property type="match status" value="1"/>
</dbReference>
<dbReference type="GO" id="GO:0005634">
    <property type="term" value="C:nucleus"/>
    <property type="evidence" value="ECO:0007669"/>
    <property type="project" value="UniProtKB-SubCell"/>
</dbReference>
<dbReference type="PANTHER" id="PTHR31319:SF101">
    <property type="entry name" value="TWO-COMPONENT RESPONSE REGULATOR-LIKE APRR5"/>
    <property type="match status" value="1"/>
</dbReference>
<keyword evidence="2 3" id="KW-0539">Nucleus</keyword>
<dbReference type="Pfam" id="PF06203">
    <property type="entry name" value="CCT"/>
    <property type="match status" value="1"/>
</dbReference>
<dbReference type="Proteomes" id="UP000594263">
    <property type="component" value="Unplaced"/>
</dbReference>
<evidence type="ECO:0000313" key="5">
    <source>
        <dbReference type="EnsemblPlants" id="Kaladp0032s0319.1.v1.1"/>
    </source>
</evidence>
<dbReference type="GO" id="GO:0009909">
    <property type="term" value="P:regulation of flower development"/>
    <property type="evidence" value="ECO:0007669"/>
    <property type="project" value="InterPro"/>
</dbReference>
<evidence type="ECO:0000256" key="2">
    <source>
        <dbReference type="ARBA" id="ARBA00023242"/>
    </source>
</evidence>
<dbReference type="AlphaFoldDB" id="A0A7N0TCJ2"/>
<feature type="domain" description="CCT" evidence="4">
    <location>
        <begin position="190"/>
        <end position="232"/>
    </location>
</feature>
<sequence length="294" mass="33423">MFSGDFPGQFPAALPGSTLYETLPPSMIMEEDHVKAGIIMYNIELLPRHDHYELVNNNCSLSSSGCESSPSNSAVQVDETKPMNSCLFQRSISSHSLPAVINKNVINNCGISHTAAAADVSLGGTQHRLVDLIDSCTVRRVFSTGDLQLQMHQQSHHHRLSESPLSNESSSSSIIEGMLSKACRYSPEEKKERIERYKTKRTQRNFNKKIKYACRKTLADSRPRIRGRFARNNSNEDDESTVLDQEQHHHYNCGQVLEWGNREQQYEERWEDNNEQDEDDNCWVDLFNAAWSTA</sequence>
<dbReference type="Gramene" id="Kaladp0032s0319.1.v1.1">
    <property type="protein sequence ID" value="Kaladp0032s0319.1.v1.1"/>
    <property type="gene ID" value="Kaladp0032s0319.v1.1"/>
</dbReference>
<dbReference type="InterPro" id="IPR010402">
    <property type="entry name" value="CCT_domain"/>
</dbReference>
<accession>A0A7N0TCJ2</accession>
<reference evidence="5" key="1">
    <citation type="submission" date="2021-01" db="UniProtKB">
        <authorList>
            <consortium name="EnsemblPlants"/>
        </authorList>
    </citation>
    <scope>IDENTIFICATION</scope>
</reference>
<organism evidence="5 6">
    <name type="scientific">Kalanchoe fedtschenkoi</name>
    <name type="common">Lavender scallops</name>
    <name type="synonym">South American air plant</name>
    <dbReference type="NCBI Taxonomy" id="63787"/>
    <lineage>
        <taxon>Eukaryota</taxon>
        <taxon>Viridiplantae</taxon>
        <taxon>Streptophyta</taxon>
        <taxon>Embryophyta</taxon>
        <taxon>Tracheophyta</taxon>
        <taxon>Spermatophyta</taxon>
        <taxon>Magnoliopsida</taxon>
        <taxon>eudicotyledons</taxon>
        <taxon>Gunneridae</taxon>
        <taxon>Pentapetalae</taxon>
        <taxon>Saxifragales</taxon>
        <taxon>Crassulaceae</taxon>
        <taxon>Kalanchoe</taxon>
    </lineage>
</organism>
<evidence type="ECO:0000259" key="4">
    <source>
        <dbReference type="PROSITE" id="PS51017"/>
    </source>
</evidence>
<dbReference type="GO" id="GO:0003700">
    <property type="term" value="F:DNA-binding transcription factor activity"/>
    <property type="evidence" value="ECO:0007669"/>
    <property type="project" value="TreeGrafter"/>
</dbReference>
<protein>
    <recommendedName>
        <fullName evidence="4">CCT domain-containing protein</fullName>
    </recommendedName>
</protein>
<dbReference type="PANTHER" id="PTHR31319">
    <property type="entry name" value="ZINC FINGER PROTEIN CONSTANS-LIKE 4"/>
    <property type="match status" value="1"/>
</dbReference>